<protein>
    <submittedName>
        <fullName evidence="3">Uncharacterized protein</fullName>
    </submittedName>
</protein>
<organism evidence="3 4">
    <name type="scientific">Zoarces viviparus</name>
    <name type="common">Viviparous eelpout</name>
    <name type="synonym">Blennius viviparus</name>
    <dbReference type="NCBI Taxonomy" id="48416"/>
    <lineage>
        <taxon>Eukaryota</taxon>
        <taxon>Metazoa</taxon>
        <taxon>Chordata</taxon>
        <taxon>Craniata</taxon>
        <taxon>Vertebrata</taxon>
        <taxon>Euteleostomi</taxon>
        <taxon>Actinopterygii</taxon>
        <taxon>Neopterygii</taxon>
        <taxon>Teleostei</taxon>
        <taxon>Neoteleostei</taxon>
        <taxon>Acanthomorphata</taxon>
        <taxon>Eupercaria</taxon>
        <taxon>Perciformes</taxon>
        <taxon>Cottioidei</taxon>
        <taxon>Zoarcales</taxon>
        <taxon>Zoarcidae</taxon>
        <taxon>Zoarcinae</taxon>
        <taxon>Zoarces</taxon>
    </lineage>
</organism>
<dbReference type="AlphaFoldDB" id="A0AAW1F8W4"/>
<feature type="region of interest" description="Disordered" evidence="1">
    <location>
        <begin position="42"/>
        <end position="68"/>
    </location>
</feature>
<evidence type="ECO:0000256" key="1">
    <source>
        <dbReference type="SAM" id="MobiDB-lite"/>
    </source>
</evidence>
<comment type="caution">
    <text evidence="3">The sequence shown here is derived from an EMBL/GenBank/DDBJ whole genome shotgun (WGS) entry which is preliminary data.</text>
</comment>
<name>A0AAW1F8W4_ZOAVI</name>
<accession>A0AAW1F8W4</accession>
<keyword evidence="4" id="KW-1185">Reference proteome</keyword>
<feature type="compositionally biased region" description="Polar residues" evidence="1">
    <location>
        <begin position="113"/>
        <end position="123"/>
    </location>
</feature>
<evidence type="ECO:0000256" key="2">
    <source>
        <dbReference type="SAM" id="SignalP"/>
    </source>
</evidence>
<evidence type="ECO:0000313" key="4">
    <source>
        <dbReference type="Proteomes" id="UP001488805"/>
    </source>
</evidence>
<keyword evidence="2" id="KW-0732">Signal</keyword>
<dbReference type="Proteomes" id="UP001488805">
    <property type="component" value="Unassembled WGS sequence"/>
</dbReference>
<proteinExistence type="predicted"/>
<sequence>MVSGPSLRVSWICLLLFSGGVCFPAGRDSSYRYSDMKGFSGGSDPGLFRSPPGNPSPSGPGTPIVASDWSPGYELNRFMVGPESNAPSQGAGYAANTDTSFYDPTYWMPAPSPHSSKLIQSRNGYRRASVVSSHTRYSPVYPKPPPGPGQTPGGKV</sequence>
<dbReference type="EMBL" id="JBCEZU010000100">
    <property type="protein sequence ID" value="KAK9530920.1"/>
    <property type="molecule type" value="Genomic_DNA"/>
</dbReference>
<feature type="chain" id="PRO_5043441321" evidence="2">
    <location>
        <begin position="23"/>
        <end position="156"/>
    </location>
</feature>
<gene>
    <name evidence="3" type="ORF">VZT92_012393</name>
</gene>
<feature type="region of interest" description="Disordered" evidence="1">
    <location>
        <begin position="112"/>
        <end position="156"/>
    </location>
</feature>
<feature type="signal peptide" evidence="2">
    <location>
        <begin position="1"/>
        <end position="22"/>
    </location>
</feature>
<reference evidence="3 4" key="1">
    <citation type="journal article" date="2024" name="Genome Biol. Evol.">
        <title>Chromosome-level genome assembly of the viviparous eelpout Zoarces viviparus.</title>
        <authorList>
            <person name="Fuhrmann N."/>
            <person name="Brasseur M.V."/>
            <person name="Bakowski C.E."/>
            <person name="Podsiadlowski L."/>
            <person name="Prost S."/>
            <person name="Krehenwinkel H."/>
            <person name="Mayer C."/>
        </authorList>
    </citation>
    <scope>NUCLEOTIDE SEQUENCE [LARGE SCALE GENOMIC DNA]</scope>
    <source>
        <strain evidence="3">NO-MEL_2022_Ind0_liver</strain>
    </source>
</reference>
<evidence type="ECO:0000313" key="3">
    <source>
        <dbReference type="EMBL" id="KAK9530920.1"/>
    </source>
</evidence>